<organism evidence="2">
    <name type="scientific">Solanum chacoense</name>
    <name type="common">Chaco potato</name>
    <dbReference type="NCBI Taxonomy" id="4108"/>
    <lineage>
        <taxon>Eukaryota</taxon>
        <taxon>Viridiplantae</taxon>
        <taxon>Streptophyta</taxon>
        <taxon>Embryophyta</taxon>
        <taxon>Tracheophyta</taxon>
        <taxon>Spermatophyta</taxon>
        <taxon>Magnoliopsida</taxon>
        <taxon>eudicotyledons</taxon>
        <taxon>Gunneridae</taxon>
        <taxon>Pentapetalae</taxon>
        <taxon>asterids</taxon>
        <taxon>lamiids</taxon>
        <taxon>Solanales</taxon>
        <taxon>Solanaceae</taxon>
        <taxon>Solanoideae</taxon>
        <taxon>Solaneae</taxon>
        <taxon>Solanum</taxon>
    </lineage>
</organism>
<accession>A0A0V0GQV1</accession>
<protein>
    <submittedName>
        <fullName evidence="2">Putative ovule protein</fullName>
    </submittedName>
</protein>
<keyword evidence="1" id="KW-0472">Membrane</keyword>
<reference evidence="2" key="1">
    <citation type="submission" date="2015-12" db="EMBL/GenBank/DDBJ databases">
        <title>Gene expression during late stages of embryo sac development: a critical building block for successful pollen-pistil interactions.</title>
        <authorList>
            <person name="Liu Y."/>
            <person name="Joly V."/>
            <person name="Sabar M."/>
            <person name="Matton D.P."/>
        </authorList>
    </citation>
    <scope>NUCLEOTIDE SEQUENCE</scope>
</reference>
<feature type="transmembrane region" description="Helical" evidence="1">
    <location>
        <begin position="6"/>
        <end position="24"/>
    </location>
</feature>
<evidence type="ECO:0000313" key="2">
    <source>
        <dbReference type="EMBL" id="JAP10430.1"/>
    </source>
</evidence>
<keyword evidence="1" id="KW-0812">Transmembrane</keyword>
<dbReference type="EMBL" id="GEDG01033132">
    <property type="protein sequence ID" value="JAP10430.1"/>
    <property type="molecule type" value="Transcribed_RNA"/>
</dbReference>
<name>A0A0V0GQV1_SOLCH</name>
<proteinExistence type="predicted"/>
<feature type="transmembrane region" description="Helical" evidence="1">
    <location>
        <begin position="36"/>
        <end position="53"/>
    </location>
</feature>
<evidence type="ECO:0000256" key="1">
    <source>
        <dbReference type="SAM" id="Phobius"/>
    </source>
</evidence>
<sequence length="66" mass="7501">MENIVPLQSSVFSFLGLLCGSLLAQISMKTGRYQNWILPCIAYMARIFSLIILNDNFVQKSQFTLL</sequence>
<dbReference type="AlphaFoldDB" id="A0A0V0GQV1"/>
<keyword evidence="1" id="KW-1133">Transmembrane helix</keyword>